<organism evidence="1 2">
    <name type="scientific">Rhodopseudomonas rhenobacensis</name>
    <dbReference type="NCBI Taxonomy" id="87461"/>
    <lineage>
        <taxon>Bacteria</taxon>
        <taxon>Pseudomonadati</taxon>
        <taxon>Pseudomonadota</taxon>
        <taxon>Alphaproteobacteria</taxon>
        <taxon>Hyphomicrobiales</taxon>
        <taxon>Nitrobacteraceae</taxon>
        <taxon>Rhodopseudomonas</taxon>
    </lineage>
</organism>
<sequence length="96" mass="10066">MANFNSVILGRILSFRGARPQAERTRNLAAHCDVSRLGCCEIPGSLELTLSRPGMTAVFRLDASTQPGRTQRITIGNVTAIAQANTAALASAPGKG</sequence>
<evidence type="ECO:0000313" key="1">
    <source>
        <dbReference type="EMBL" id="MBB5048766.1"/>
    </source>
</evidence>
<keyword evidence="2" id="KW-1185">Reference proteome</keyword>
<name>A0A7W7Z6A8_9BRAD</name>
<gene>
    <name evidence="1" type="ORF">HNR60_003536</name>
</gene>
<proteinExistence type="predicted"/>
<dbReference type="EMBL" id="JACHIH010000025">
    <property type="protein sequence ID" value="MBB5048766.1"/>
    <property type="molecule type" value="Genomic_DNA"/>
</dbReference>
<protein>
    <submittedName>
        <fullName evidence="1">Uncharacterized protein</fullName>
    </submittedName>
</protein>
<comment type="caution">
    <text evidence="1">The sequence shown here is derived from an EMBL/GenBank/DDBJ whole genome shotgun (WGS) entry which is preliminary data.</text>
</comment>
<evidence type="ECO:0000313" key="2">
    <source>
        <dbReference type="Proteomes" id="UP000542353"/>
    </source>
</evidence>
<reference evidence="1 2" key="1">
    <citation type="submission" date="2020-08" db="EMBL/GenBank/DDBJ databases">
        <title>Genomic Encyclopedia of Type Strains, Phase IV (KMG-IV): sequencing the most valuable type-strain genomes for metagenomic binning, comparative biology and taxonomic classification.</title>
        <authorList>
            <person name="Goeker M."/>
        </authorList>
    </citation>
    <scope>NUCLEOTIDE SEQUENCE [LARGE SCALE GENOMIC DNA]</scope>
    <source>
        <strain evidence="1 2">DSM 12706</strain>
    </source>
</reference>
<accession>A0A7W7Z6A8</accession>
<dbReference type="AlphaFoldDB" id="A0A7W7Z6A8"/>
<dbReference type="Proteomes" id="UP000542353">
    <property type="component" value="Unassembled WGS sequence"/>
</dbReference>